<dbReference type="AlphaFoldDB" id="A0A090Q1R1"/>
<dbReference type="PROSITE" id="PS51257">
    <property type="entry name" value="PROKAR_LIPOPROTEIN"/>
    <property type="match status" value="1"/>
</dbReference>
<dbReference type="eggNOG" id="COG0545">
    <property type="taxonomic scope" value="Bacteria"/>
</dbReference>
<feature type="signal peptide" evidence="8">
    <location>
        <begin position="1"/>
        <end position="17"/>
    </location>
</feature>
<feature type="domain" description="PPIase FKBP-type" evidence="9">
    <location>
        <begin position="282"/>
        <end position="388"/>
    </location>
</feature>
<dbReference type="eggNOG" id="COG0652">
    <property type="taxonomic scope" value="Bacteria"/>
</dbReference>
<dbReference type="SUPFAM" id="SSF50891">
    <property type="entry name" value="Cyclophilin-like"/>
    <property type="match status" value="1"/>
</dbReference>
<dbReference type="EC" id="5.2.1.8" evidence="3 6"/>
<dbReference type="InterPro" id="IPR044666">
    <property type="entry name" value="Cyclophilin_A-like"/>
</dbReference>
<evidence type="ECO:0000259" key="9">
    <source>
        <dbReference type="PROSITE" id="PS50059"/>
    </source>
</evidence>
<comment type="similarity">
    <text evidence="2">Belongs to the cyclophilin-type PPIase family.</text>
</comment>
<proteinExistence type="inferred from homology"/>
<feature type="coiled-coil region" evidence="7">
    <location>
        <begin position="209"/>
        <end position="246"/>
    </location>
</feature>
<dbReference type="InterPro" id="IPR001179">
    <property type="entry name" value="PPIase_FKBP_dom"/>
</dbReference>
<keyword evidence="7" id="KW-0175">Coiled coil</keyword>
<dbReference type="Proteomes" id="UP000029221">
    <property type="component" value="Unassembled WGS sequence"/>
</dbReference>
<evidence type="ECO:0000256" key="6">
    <source>
        <dbReference type="PROSITE-ProRule" id="PRU00277"/>
    </source>
</evidence>
<dbReference type="InterPro" id="IPR020892">
    <property type="entry name" value="Cyclophilin-type_PPIase_CS"/>
</dbReference>
<dbReference type="PANTHER" id="PTHR45625">
    <property type="entry name" value="PEPTIDYL-PROLYL CIS-TRANS ISOMERASE-RELATED"/>
    <property type="match status" value="1"/>
</dbReference>
<evidence type="ECO:0000256" key="7">
    <source>
        <dbReference type="SAM" id="Coils"/>
    </source>
</evidence>
<evidence type="ECO:0000313" key="11">
    <source>
        <dbReference type="EMBL" id="GAK96984.1"/>
    </source>
</evidence>
<dbReference type="Pfam" id="PF00160">
    <property type="entry name" value="Pro_isomerase"/>
    <property type="match status" value="1"/>
</dbReference>
<evidence type="ECO:0000256" key="5">
    <source>
        <dbReference type="ARBA" id="ARBA00023235"/>
    </source>
</evidence>
<dbReference type="InterPro" id="IPR002130">
    <property type="entry name" value="Cyclophilin-type_PPIase_dom"/>
</dbReference>
<organism evidence="11 12">
    <name type="scientific">Nonlabens tegetincola</name>
    <dbReference type="NCBI Taxonomy" id="323273"/>
    <lineage>
        <taxon>Bacteria</taxon>
        <taxon>Pseudomonadati</taxon>
        <taxon>Bacteroidota</taxon>
        <taxon>Flavobacteriia</taxon>
        <taxon>Flavobacteriales</taxon>
        <taxon>Flavobacteriaceae</taxon>
        <taxon>Nonlabens</taxon>
    </lineage>
</organism>
<evidence type="ECO:0000313" key="12">
    <source>
        <dbReference type="Proteomes" id="UP000029221"/>
    </source>
</evidence>
<evidence type="ECO:0000256" key="2">
    <source>
        <dbReference type="ARBA" id="ARBA00007365"/>
    </source>
</evidence>
<evidence type="ECO:0000256" key="3">
    <source>
        <dbReference type="ARBA" id="ARBA00013194"/>
    </source>
</evidence>
<evidence type="ECO:0000256" key="1">
    <source>
        <dbReference type="ARBA" id="ARBA00000971"/>
    </source>
</evidence>
<gene>
    <name evidence="11" type="ORF">JCM19294_490</name>
</gene>
<dbReference type="PROSITE" id="PS00170">
    <property type="entry name" value="CSA_PPIASE_1"/>
    <property type="match status" value="1"/>
</dbReference>
<keyword evidence="8" id="KW-0732">Signal</keyword>
<dbReference type="PROSITE" id="PS50072">
    <property type="entry name" value="CSA_PPIASE_2"/>
    <property type="match status" value="1"/>
</dbReference>
<comment type="caution">
    <text evidence="11">The sequence shown here is derived from an EMBL/GenBank/DDBJ whole genome shotgun (WGS) entry which is preliminary data.</text>
</comment>
<evidence type="ECO:0000259" key="10">
    <source>
        <dbReference type="PROSITE" id="PS50072"/>
    </source>
</evidence>
<dbReference type="Gene3D" id="2.40.100.10">
    <property type="entry name" value="Cyclophilin-like"/>
    <property type="match status" value="1"/>
</dbReference>
<dbReference type="GO" id="GO:0006457">
    <property type="term" value="P:protein folding"/>
    <property type="evidence" value="ECO:0007669"/>
    <property type="project" value="InterPro"/>
</dbReference>
<accession>A0A090Q1R1</accession>
<dbReference type="PRINTS" id="PR00153">
    <property type="entry name" value="CSAPPISMRASE"/>
</dbReference>
<feature type="domain" description="PPIase cyclophilin-type" evidence="10">
    <location>
        <begin position="40"/>
        <end position="192"/>
    </location>
</feature>
<evidence type="ECO:0000256" key="8">
    <source>
        <dbReference type="SAM" id="SignalP"/>
    </source>
</evidence>
<dbReference type="InterPro" id="IPR046357">
    <property type="entry name" value="PPIase_dom_sf"/>
</dbReference>
<dbReference type="InterPro" id="IPR029000">
    <property type="entry name" value="Cyclophilin-like_dom_sf"/>
</dbReference>
<dbReference type="Gene3D" id="3.10.50.40">
    <property type="match status" value="1"/>
</dbReference>
<dbReference type="GO" id="GO:0003755">
    <property type="term" value="F:peptidyl-prolyl cis-trans isomerase activity"/>
    <property type="evidence" value="ECO:0007669"/>
    <property type="project" value="UniProtKB-KW"/>
</dbReference>
<comment type="catalytic activity">
    <reaction evidence="1 6">
        <text>[protein]-peptidylproline (omega=180) = [protein]-peptidylproline (omega=0)</text>
        <dbReference type="Rhea" id="RHEA:16237"/>
        <dbReference type="Rhea" id="RHEA-COMP:10747"/>
        <dbReference type="Rhea" id="RHEA-COMP:10748"/>
        <dbReference type="ChEBI" id="CHEBI:83833"/>
        <dbReference type="ChEBI" id="CHEBI:83834"/>
        <dbReference type="EC" id="5.2.1.8"/>
    </reaction>
</comment>
<dbReference type="PROSITE" id="PS50059">
    <property type="entry name" value="FKBP_PPIASE"/>
    <property type="match status" value="1"/>
</dbReference>
<protein>
    <recommendedName>
        <fullName evidence="3 6">peptidylprolyl isomerase</fullName>
        <ecNumber evidence="3 6">5.2.1.8</ecNumber>
    </recommendedName>
</protein>
<dbReference type="RefSeq" id="WP_042278544.1">
    <property type="nucleotide sequence ID" value="NZ_BBML01000004.1"/>
</dbReference>
<feature type="chain" id="PRO_5001861499" description="peptidylprolyl isomerase" evidence="8">
    <location>
        <begin position="18"/>
        <end position="388"/>
    </location>
</feature>
<keyword evidence="12" id="KW-1185">Reference proteome</keyword>
<evidence type="ECO:0000256" key="4">
    <source>
        <dbReference type="ARBA" id="ARBA00023110"/>
    </source>
</evidence>
<dbReference type="EMBL" id="BBML01000004">
    <property type="protein sequence ID" value="GAK96984.1"/>
    <property type="molecule type" value="Genomic_DNA"/>
</dbReference>
<dbReference type="Pfam" id="PF00254">
    <property type="entry name" value="FKBP_C"/>
    <property type="match status" value="1"/>
</dbReference>
<dbReference type="SUPFAM" id="SSF54534">
    <property type="entry name" value="FKBP-like"/>
    <property type="match status" value="1"/>
</dbReference>
<dbReference type="PANTHER" id="PTHR45625:SF4">
    <property type="entry name" value="PEPTIDYLPROLYL ISOMERASE DOMAIN AND WD REPEAT-CONTAINING PROTEIN 1"/>
    <property type="match status" value="1"/>
</dbReference>
<dbReference type="STRING" id="319236.BST91_03800"/>
<name>A0A090Q1R1_9FLAO</name>
<dbReference type="CDD" id="cd00317">
    <property type="entry name" value="cyclophilin"/>
    <property type="match status" value="1"/>
</dbReference>
<sequence length="388" mass="42646">MKKLKVVLVALSLILMAASCDDDYPGVEDGIYAEINTTKGTMFAKLYHDATPATVANFVALAEGDHPAVIDSLKGKPFYNGLIFHRVIENFMIQGGDPTGTGSGSVGYKFDQEIVDTLKHDAKGIMSMANAGPNTNGSQFFIMHKPTPSLDGNYNVFGKVVKGLEVVDSIATTPTGFRDKPNTDMVINSVKIIRKGKEAKKFDASKIIADYIQTSKDKEQQRMEEARKEQERIAELAKNAPKLIEEKEKEFTALKKKAKKLPNSDVKVYVVKEGNGTKPEVGTPVLIPYSGFLTNGRMFDSSDKEYALKFNAYNPGKDRGGFYKPIQMAFDPQKMQLVSGFRNAIASMSYGEKIVAFIPSELAYGDQARGPIPANSDLIFELELLPVE</sequence>
<reference evidence="11" key="1">
    <citation type="journal article" date="2014" name="Genome Announc.">
        <title>Draft Genome Sequences of Marine Flavobacterium Nonlabens Strains NR17, NR24, NR27, NR32, NR33, and Ara13.</title>
        <authorList>
            <person name="Nakanishi M."/>
            <person name="Meirelles P."/>
            <person name="Suzuki R."/>
            <person name="Takatani N."/>
            <person name="Mino S."/>
            <person name="Suda W."/>
            <person name="Oshima K."/>
            <person name="Hattori M."/>
            <person name="Ohkuma M."/>
            <person name="Hosokawa M."/>
            <person name="Miyashita K."/>
            <person name="Thompson F.L."/>
            <person name="Niwa A."/>
            <person name="Sawabe T."/>
            <person name="Sawabe T."/>
        </authorList>
    </citation>
    <scope>NUCLEOTIDE SEQUENCE [LARGE SCALE GENOMIC DNA]</scope>
    <source>
        <strain evidence="11">JCM 19294</strain>
    </source>
</reference>
<keyword evidence="5 6" id="KW-0413">Isomerase</keyword>
<keyword evidence="4 6" id="KW-0697">Rotamase</keyword>